<keyword evidence="6 11" id="KW-0812">Transmembrane</keyword>
<dbReference type="EC" id="2.7.13.3" evidence="3"/>
<dbReference type="PRINTS" id="PR00344">
    <property type="entry name" value="BCTRLSENSOR"/>
</dbReference>
<dbReference type="InterPro" id="IPR004358">
    <property type="entry name" value="Sig_transdc_His_kin-like_C"/>
</dbReference>
<feature type="domain" description="HAMP" evidence="13">
    <location>
        <begin position="191"/>
        <end position="243"/>
    </location>
</feature>
<dbReference type="SMART" id="SM00388">
    <property type="entry name" value="HisKA"/>
    <property type="match status" value="1"/>
</dbReference>
<dbReference type="SUPFAM" id="SSF55874">
    <property type="entry name" value="ATPase domain of HSP90 chaperone/DNA topoisomerase II/histidine kinase"/>
    <property type="match status" value="1"/>
</dbReference>
<feature type="transmembrane region" description="Helical" evidence="11">
    <location>
        <begin position="167"/>
        <end position="190"/>
    </location>
</feature>
<evidence type="ECO:0000259" key="13">
    <source>
        <dbReference type="PROSITE" id="PS50885"/>
    </source>
</evidence>
<dbReference type="InterPro" id="IPR036097">
    <property type="entry name" value="HisK_dim/P_sf"/>
</dbReference>
<keyword evidence="9" id="KW-0902">Two-component regulatory system</keyword>
<dbReference type="InterPro" id="IPR005467">
    <property type="entry name" value="His_kinase_dom"/>
</dbReference>
<dbReference type="InterPro" id="IPR013727">
    <property type="entry name" value="2CSK_N"/>
</dbReference>
<dbReference type="Pfam" id="PF08521">
    <property type="entry name" value="2CSK_N"/>
    <property type="match status" value="1"/>
</dbReference>
<dbReference type="PANTHER" id="PTHR45436">
    <property type="entry name" value="SENSOR HISTIDINE KINASE YKOH"/>
    <property type="match status" value="1"/>
</dbReference>
<dbReference type="Gene3D" id="3.30.565.10">
    <property type="entry name" value="Histidine kinase-like ATPase, C-terminal domain"/>
    <property type="match status" value="1"/>
</dbReference>
<dbReference type="Proteomes" id="UP000295443">
    <property type="component" value="Unassembled WGS sequence"/>
</dbReference>
<dbReference type="InterPro" id="IPR003594">
    <property type="entry name" value="HATPase_dom"/>
</dbReference>
<accession>A0A4R1B7Z3</accession>
<evidence type="ECO:0000313" key="14">
    <source>
        <dbReference type="EMBL" id="TCJ12848.1"/>
    </source>
</evidence>
<dbReference type="CDD" id="cd00075">
    <property type="entry name" value="HATPase"/>
    <property type="match status" value="1"/>
</dbReference>
<evidence type="ECO:0000256" key="2">
    <source>
        <dbReference type="ARBA" id="ARBA00004141"/>
    </source>
</evidence>
<evidence type="ECO:0000256" key="11">
    <source>
        <dbReference type="SAM" id="Phobius"/>
    </source>
</evidence>
<keyword evidence="5" id="KW-0808">Transferase</keyword>
<evidence type="ECO:0000256" key="6">
    <source>
        <dbReference type="ARBA" id="ARBA00022692"/>
    </source>
</evidence>
<evidence type="ECO:0000259" key="12">
    <source>
        <dbReference type="PROSITE" id="PS50109"/>
    </source>
</evidence>
<dbReference type="Pfam" id="PF00512">
    <property type="entry name" value="HisKA"/>
    <property type="match status" value="1"/>
</dbReference>
<comment type="subcellular location">
    <subcellularLocation>
        <location evidence="2">Membrane</location>
        <topology evidence="2">Multi-pass membrane protein</topology>
    </subcellularLocation>
</comment>
<gene>
    <name evidence="14" type="ORF">EZJ19_11455</name>
</gene>
<dbReference type="RefSeq" id="WP_131447694.1">
    <property type="nucleotide sequence ID" value="NZ_SJZB01000042.1"/>
</dbReference>
<dbReference type="CDD" id="cd00082">
    <property type="entry name" value="HisKA"/>
    <property type="match status" value="1"/>
</dbReference>
<dbReference type="PANTHER" id="PTHR45436:SF15">
    <property type="entry name" value="SENSOR HISTIDINE KINASE CUSS"/>
    <property type="match status" value="1"/>
</dbReference>
<dbReference type="AlphaFoldDB" id="A0A4R1B7Z3"/>
<proteinExistence type="predicted"/>
<dbReference type="GO" id="GO:0000155">
    <property type="term" value="F:phosphorelay sensor kinase activity"/>
    <property type="evidence" value="ECO:0007669"/>
    <property type="project" value="InterPro"/>
</dbReference>
<evidence type="ECO:0000256" key="9">
    <source>
        <dbReference type="ARBA" id="ARBA00023012"/>
    </source>
</evidence>
<keyword evidence="4" id="KW-0597">Phosphoprotein</keyword>
<evidence type="ECO:0000256" key="8">
    <source>
        <dbReference type="ARBA" id="ARBA00022989"/>
    </source>
</evidence>
<evidence type="ECO:0000313" key="15">
    <source>
        <dbReference type="Proteomes" id="UP000295443"/>
    </source>
</evidence>
<dbReference type="InterPro" id="IPR003661">
    <property type="entry name" value="HisK_dim/P_dom"/>
</dbReference>
<dbReference type="OrthoDB" id="8583694at2"/>
<evidence type="ECO:0000256" key="10">
    <source>
        <dbReference type="ARBA" id="ARBA00023136"/>
    </source>
</evidence>
<comment type="caution">
    <text evidence="14">The sequence shown here is derived from an EMBL/GenBank/DDBJ whole genome shotgun (WGS) entry which is preliminary data.</text>
</comment>
<dbReference type="SUPFAM" id="SSF47384">
    <property type="entry name" value="Homodimeric domain of signal transducing histidine kinase"/>
    <property type="match status" value="1"/>
</dbReference>
<keyword evidence="8 11" id="KW-1133">Transmembrane helix</keyword>
<reference evidence="14 15" key="1">
    <citation type="submission" date="2019-03" db="EMBL/GenBank/DDBJ databases">
        <title>Genome sequence of Thiobacillaceae bacterium LSR1, a sulfur-oxidizing bacterium isolated from freshwater sediment.</title>
        <authorList>
            <person name="Li S."/>
        </authorList>
    </citation>
    <scope>NUCLEOTIDE SEQUENCE [LARGE SCALE GENOMIC DNA]</scope>
    <source>
        <strain evidence="14 15">LSR1</strain>
    </source>
</reference>
<protein>
    <recommendedName>
        <fullName evidence="3">histidine kinase</fullName>
        <ecNumber evidence="3">2.7.13.3</ecNumber>
    </recommendedName>
</protein>
<dbReference type="InterPro" id="IPR050428">
    <property type="entry name" value="TCS_sensor_his_kinase"/>
</dbReference>
<keyword evidence="7 14" id="KW-0418">Kinase</keyword>
<comment type="catalytic activity">
    <reaction evidence="1">
        <text>ATP + protein L-histidine = ADP + protein N-phospho-L-histidine.</text>
        <dbReference type="EC" id="2.7.13.3"/>
    </reaction>
</comment>
<evidence type="ECO:0000256" key="3">
    <source>
        <dbReference type="ARBA" id="ARBA00012438"/>
    </source>
</evidence>
<evidence type="ECO:0000256" key="4">
    <source>
        <dbReference type="ARBA" id="ARBA00022553"/>
    </source>
</evidence>
<evidence type="ECO:0000256" key="7">
    <source>
        <dbReference type="ARBA" id="ARBA00022777"/>
    </source>
</evidence>
<feature type="domain" description="Histidine kinase" evidence="12">
    <location>
        <begin position="251"/>
        <end position="463"/>
    </location>
</feature>
<evidence type="ECO:0000256" key="1">
    <source>
        <dbReference type="ARBA" id="ARBA00000085"/>
    </source>
</evidence>
<dbReference type="Gene3D" id="1.10.287.130">
    <property type="match status" value="1"/>
</dbReference>
<organism evidence="14 15">
    <name type="scientific">Parasulfuritortus cantonensis</name>
    <dbReference type="NCBI Taxonomy" id="2528202"/>
    <lineage>
        <taxon>Bacteria</taxon>
        <taxon>Pseudomonadati</taxon>
        <taxon>Pseudomonadota</taxon>
        <taxon>Betaproteobacteria</taxon>
        <taxon>Nitrosomonadales</taxon>
        <taxon>Thiobacillaceae</taxon>
        <taxon>Parasulfuritortus</taxon>
    </lineage>
</organism>
<dbReference type="GO" id="GO:0005886">
    <property type="term" value="C:plasma membrane"/>
    <property type="evidence" value="ECO:0007669"/>
    <property type="project" value="TreeGrafter"/>
</dbReference>
<keyword evidence="10 11" id="KW-0472">Membrane</keyword>
<sequence>MTAAPGRDEEDDILSLRHHLVNWLFTPLYLLLLFSTVTGYIAALKLSNQPYDLVLTERARLMASRFDLIPEAEPVTEADLVPEDAEHLSFTLFDAGNRPLLGNASLPRPRPIDFAATGPLLRNTSLAGEKVRVLTLHFRTTRRTPGTEYVLVMAEPVKDRLFLGRSILGNIVIPQFIFILIAGLAVWLGLKRGFEPLERLRRAVARRRSDDLSPLDEAMAPGEVRPLIREVNALIERLKAMMDQQRRFVANAAHQLRTPFAGLRAQAELARRAEAPPGVHAALDGICEGADRCSRLVNQLLTLARNEPEARAEEGLTDLDLNRIAQETTMDWVPEAVRKDIDLGFEGAVGELPLRGYDGALRDLIGNLLDNAIRYTSPGGRVTLRTGPGPWLRVEDNGPGIAPEERTKVFDRFYRVAGSGQPGSGLGLAIVHEVAQRHHARIAVEAGEGGKGTVFRVDFNVGGR</sequence>
<evidence type="ECO:0000256" key="5">
    <source>
        <dbReference type="ARBA" id="ARBA00022679"/>
    </source>
</evidence>
<name>A0A4R1B7Z3_9PROT</name>
<dbReference type="PROSITE" id="PS50885">
    <property type="entry name" value="HAMP"/>
    <property type="match status" value="1"/>
</dbReference>
<feature type="transmembrane region" description="Helical" evidence="11">
    <location>
        <begin position="20"/>
        <end position="43"/>
    </location>
</feature>
<dbReference type="InterPro" id="IPR003660">
    <property type="entry name" value="HAMP_dom"/>
</dbReference>
<dbReference type="SMART" id="SM00387">
    <property type="entry name" value="HATPase_c"/>
    <property type="match status" value="1"/>
</dbReference>
<dbReference type="EMBL" id="SJZB01000042">
    <property type="protein sequence ID" value="TCJ12848.1"/>
    <property type="molecule type" value="Genomic_DNA"/>
</dbReference>
<keyword evidence="15" id="KW-1185">Reference proteome</keyword>
<dbReference type="Pfam" id="PF02518">
    <property type="entry name" value="HATPase_c"/>
    <property type="match status" value="1"/>
</dbReference>
<dbReference type="InterPro" id="IPR036890">
    <property type="entry name" value="HATPase_C_sf"/>
</dbReference>
<dbReference type="PROSITE" id="PS50109">
    <property type="entry name" value="HIS_KIN"/>
    <property type="match status" value="1"/>
</dbReference>